<evidence type="ECO:0000313" key="1">
    <source>
        <dbReference type="EMBL" id="EGK09653.1"/>
    </source>
</evidence>
<gene>
    <name evidence="1" type="ORF">HMPREF0476_0849</name>
</gene>
<accession>F5S6L6</accession>
<comment type="caution">
    <text evidence="1">The sequence shown here is derived from an EMBL/GenBank/DDBJ whole genome shotgun (WGS) entry which is preliminary data.</text>
</comment>
<dbReference type="eggNOG" id="COG0412">
    <property type="taxonomic scope" value="Bacteria"/>
</dbReference>
<dbReference type="GeneID" id="93263446"/>
<protein>
    <submittedName>
        <fullName evidence="1">Feruloyl esterase</fullName>
        <ecNumber evidence="1">3.1.1.73</ecNumber>
    </submittedName>
</protein>
<dbReference type="EC" id="3.1.1.73" evidence="1"/>
<reference evidence="1 2" key="1">
    <citation type="submission" date="2011-04" db="EMBL/GenBank/DDBJ databases">
        <authorList>
            <person name="Muzny D."/>
            <person name="Qin X."/>
            <person name="Deng J."/>
            <person name="Jiang H."/>
            <person name="Liu Y."/>
            <person name="Qu J."/>
            <person name="Song X.-Z."/>
            <person name="Zhang L."/>
            <person name="Thornton R."/>
            <person name="Coyle M."/>
            <person name="Francisco L."/>
            <person name="Jackson L."/>
            <person name="Javaid M."/>
            <person name="Korchina V."/>
            <person name="Kovar C."/>
            <person name="Mata R."/>
            <person name="Mathew T."/>
            <person name="Ngo R."/>
            <person name="Nguyen L."/>
            <person name="Nguyen N."/>
            <person name="Okwuonu G."/>
            <person name="Ongeri F."/>
            <person name="Pham C."/>
            <person name="Simmons D."/>
            <person name="Wilczek-Boney K."/>
            <person name="Hale W."/>
            <person name="Jakkamsetti A."/>
            <person name="Pham P."/>
            <person name="Ruth R."/>
            <person name="San Lucas F."/>
            <person name="Warren J."/>
            <person name="Zhang J."/>
            <person name="Zhao Z."/>
            <person name="Zhou C."/>
            <person name="Zhu D."/>
            <person name="Lee S."/>
            <person name="Bess C."/>
            <person name="Blankenburg K."/>
            <person name="Forbes L."/>
            <person name="Fu Q."/>
            <person name="Gubbala S."/>
            <person name="Hirani K."/>
            <person name="Jayaseelan J.C."/>
            <person name="Lara F."/>
            <person name="Munidasa M."/>
            <person name="Palculict T."/>
            <person name="Patil S."/>
            <person name="Pu L.-L."/>
            <person name="Saada N."/>
            <person name="Tang L."/>
            <person name="Weissenberger G."/>
            <person name="Zhu Y."/>
            <person name="Hemphill L."/>
            <person name="Shang Y."/>
            <person name="Youmans B."/>
            <person name="Ayvaz T."/>
            <person name="Ross M."/>
            <person name="Santibanez J."/>
            <person name="Aqrawi P."/>
            <person name="Gross S."/>
            <person name="Joshi V."/>
            <person name="Fowler G."/>
            <person name="Nazareth L."/>
            <person name="Reid J."/>
            <person name="Worley K."/>
            <person name="Petrosino J."/>
            <person name="Highlander S."/>
            <person name="Gibbs R."/>
        </authorList>
    </citation>
    <scope>NUCLEOTIDE SEQUENCE [LARGE SCALE GENOMIC DNA]</scope>
    <source>
        <strain evidence="1 2">ATCC 23330</strain>
    </source>
</reference>
<dbReference type="GO" id="GO:0030600">
    <property type="term" value="F:feruloyl esterase activity"/>
    <property type="evidence" value="ECO:0007669"/>
    <property type="project" value="UniProtKB-EC"/>
</dbReference>
<evidence type="ECO:0000313" key="2">
    <source>
        <dbReference type="Proteomes" id="UP000004207"/>
    </source>
</evidence>
<keyword evidence="1" id="KW-0378">Hydrolase</keyword>
<dbReference type="Proteomes" id="UP000004207">
    <property type="component" value="Unassembled WGS sequence"/>
</dbReference>
<dbReference type="AlphaFoldDB" id="F5S6L6"/>
<name>F5S6L6_KINKI</name>
<proteinExistence type="predicted"/>
<organism evidence="1 2">
    <name type="scientific">Kingella kingae ATCC 23330</name>
    <dbReference type="NCBI Taxonomy" id="887327"/>
    <lineage>
        <taxon>Bacteria</taxon>
        <taxon>Pseudomonadati</taxon>
        <taxon>Pseudomonadota</taxon>
        <taxon>Betaproteobacteria</taxon>
        <taxon>Neisseriales</taxon>
        <taxon>Neisseriaceae</taxon>
        <taxon>Kingella</taxon>
    </lineage>
</organism>
<sequence>MVYGAHCVVEGEINRRTGADGKPYAIGFQMRLPANWNGKFLF</sequence>
<dbReference type="HOGENOM" id="CLU_3252783_0_0_4"/>
<dbReference type="RefSeq" id="WP_003786407.1">
    <property type="nucleotide sequence ID" value="NZ_FOJK01000015.1"/>
</dbReference>
<keyword evidence="2" id="KW-1185">Reference proteome</keyword>
<dbReference type="EMBL" id="AFHS01000032">
    <property type="protein sequence ID" value="EGK09653.1"/>
    <property type="molecule type" value="Genomic_DNA"/>
</dbReference>